<dbReference type="RefSeq" id="WP_289320261.1">
    <property type="nucleotide sequence ID" value="NZ_JAUCEY010000008.1"/>
</dbReference>
<dbReference type="AlphaFoldDB" id="A0AAW7IBD0"/>
<evidence type="ECO:0008006" key="3">
    <source>
        <dbReference type="Google" id="ProtNLM"/>
    </source>
</evidence>
<name>A0AAW7IBD0_9BACI</name>
<accession>A0AAW7IBD0</accession>
<organism evidence="1 2">
    <name type="scientific">Peribacillus simplex</name>
    <dbReference type="NCBI Taxonomy" id="1478"/>
    <lineage>
        <taxon>Bacteria</taxon>
        <taxon>Bacillati</taxon>
        <taxon>Bacillota</taxon>
        <taxon>Bacilli</taxon>
        <taxon>Bacillales</taxon>
        <taxon>Bacillaceae</taxon>
        <taxon>Peribacillus</taxon>
    </lineage>
</organism>
<protein>
    <recommendedName>
        <fullName evidence="3">Exosporium leader peptide</fullName>
    </recommendedName>
</protein>
<comment type="caution">
    <text evidence="1">The sequence shown here is derived from an EMBL/GenBank/DDBJ whole genome shotgun (WGS) entry which is preliminary data.</text>
</comment>
<sequence length="146" mass="14812">MGTFLDAQVSQNISFSGGISIPLSSTPALFATLGLNTANAGPNLRIQFTATTAISSLASVAVPITIQIYRGVGPGRVLVYSAIETSPAIGVLGVAARRIITVTGCDYAPPNPGFLVYQAFVSIPGGIVVAPTRTGPESLNAAAYSS</sequence>
<dbReference type="Proteomes" id="UP001234602">
    <property type="component" value="Unassembled WGS sequence"/>
</dbReference>
<reference evidence="1" key="1">
    <citation type="submission" date="2023-06" db="EMBL/GenBank/DDBJ databases">
        <title>Comparative genomics of Bacillaceae isolates and their secondary metabolite potential.</title>
        <authorList>
            <person name="Song L."/>
            <person name="Nielsen L.J."/>
            <person name="Mohite O."/>
            <person name="Xu X."/>
            <person name="Weber T."/>
            <person name="Kovacs A.T."/>
        </authorList>
    </citation>
    <scope>NUCLEOTIDE SEQUENCE</scope>
    <source>
        <strain evidence="1">D8_B_37</strain>
    </source>
</reference>
<evidence type="ECO:0000313" key="2">
    <source>
        <dbReference type="Proteomes" id="UP001234602"/>
    </source>
</evidence>
<proteinExistence type="predicted"/>
<evidence type="ECO:0000313" key="1">
    <source>
        <dbReference type="EMBL" id="MDM5453430.1"/>
    </source>
</evidence>
<dbReference type="EMBL" id="JAUCEY010000008">
    <property type="protein sequence ID" value="MDM5453430.1"/>
    <property type="molecule type" value="Genomic_DNA"/>
</dbReference>
<gene>
    <name evidence="1" type="ORF">QUF89_14725</name>
</gene>